<dbReference type="InterPro" id="IPR050595">
    <property type="entry name" value="Bact_response_regulator"/>
</dbReference>
<evidence type="ECO:0000256" key="1">
    <source>
        <dbReference type="ARBA" id="ARBA00022553"/>
    </source>
</evidence>
<dbReference type="InterPro" id="IPR001789">
    <property type="entry name" value="Sig_transdc_resp-reg_receiver"/>
</dbReference>
<comment type="caution">
    <text evidence="4">The sequence shown here is derived from an EMBL/GenBank/DDBJ whole genome shotgun (WGS) entry which is preliminary data.</text>
</comment>
<sequence>MKKVLVIEDNDLIRETVLEVLEWHGLEAVGAQNGLVGIKMAIAQIPDLILSDVMMPKFNGFEVFAALRSHYATASIPFIFMTGTEMEKALELKADGYLNKPCSVTEMLGAIANQLQKPKVIAQGRKKKANAVKSMVSAINNVLIHG</sequence>
<gene>
    <name evidence="4" type="ORF">CP500_007435</name>
</gene>
<feature type="domain" description="Response regulatory" evidence="3">
    <location>
        <begin position="3"/>
        <end position="115"/>
    </location>
</feature>
<dbReference type="InterPro" id="IPR011006">
    <property type="entry name" value="CheY-like_superfamily"/>
</dbReference>
<dbReference type="GO" id="GO:0000160">
    <property type="term" value="P:phosphorelay signal transduction system"/>
    <property type="evidence" value="ECO:0007669"/>
    <property type="project" value="InterPro"/>
</dbReference>
<keyword evidence="1 2" id="KW-0597">Phosphoprotein</keyword>
<protein>
    <submittedName>
        <fullName evidence="4">Response regulator</fullName>
    </submittedName>
</protein>
<reference evidence="4" key="1">
    <citation type="submission" date="2017-10" db="EMBL/GenBank/DDBJ databases">
        <title>Draft genome sequence of the planktic cyanobacteria Tychonema bourrellyi isolated from alpine lentic freshwater.</title>
        <authorList>
            <person name="Tett A."/>
            <person name="Armanini F."/>
            <person name="Asnicar F."/>
            <person name="Boscaini A."/>
            <person name="Pasolli E."/>
            <person name="Zolfo M."/>
            <person name="Donati C."/>
            <person name="Salmaso N."/>
            <person name="Segata N."/>
        </authorList>
    </citation>
    <scope>NUCLEOTIDE SEQUENCE</scope>
    <source>
        <strain evidence="4">FEM_GT703</strain>
    </source>
</reference>
<dbReference type="PANTHER" id="PTHR44591:SF3">
    <property type="entry name" value="RESPONSE REGULATORY DOMAIN-CONTAINING PROTEIN"/>
    <property type="match status" value="1"/>
</dbReference>
<dbReference type="AlphaFoldDB" id="A0A2G4F2S6"/>
<dbReference type="RefSeq" id="WP_096831828.1">
    <property type="nucleotide sequence ID" value="NZ_NXIB02000032.1"/>
</dbReference>
<proteinExistence type="predicted"/>
<accession>A0A2G4F2S6</accession>
<dbReference type="PROSITE" id="PS50110">
    <property type="entry name" value="RESPONSE_REGULATORY"/>
    <property type="match status" value="1"/>
</dbReference>
<dbReference type="Pfam" id="PF00072">
    <property type="entry name" value="Response_reg"/>
    <property type="match status" value="1"/>
</dbReference>
<dbReference type="Gene3D" id="3.40.50.2300">
    <property type="match status" value="1"/>
</dbReference>
<name>A0A2G4F2S6_9CYAN</name>
<feature type="modified residue" description="4-aspartylphosphate" evidence="2">
    <location>
        <position position="52"/>
    </location>
</feature>
<organism evidence="4 5">
    <name type="scientific">Tychonema bourrellyi FEM_GT703</name>
    <dbReference type="NCBI Taxonomy" id="2040638"/>
    <lineage>
        <taxon>Bacteria</taxon>
        <taxon>Bacillati</taxon>
        <taxon>Cyanobacteriota</taxon>
        <taxon>Cyanophyceae</taxon>
        <taxon>Oscillatoriophycideae</taxon>
        <taxon>Oscillatoriales</taxon>
        <taxon>Microcoleaceae</taxon>
        <taxon>Tychonema</taxon>
    </lineage>
</organism>
<dbReference type="PANTHER" id="PTHR44591">
    <property type="entry name" value="STRESS RESPONSE REGULATOR PROTEIN 1"/>
    <property type="match status" value="1"/>
</dbReference>
<keyword evidence="5" id="KW-1185">Reference proteome</keyword>
<dbReference type="OrthoDB" id="508510at2"/>
<dbReference type="SUPFAM" id="SSF52172">
    <property type="entry name" value="CheY-like"/>
    <property type="match status" value="1"/>
</dbReference>
<evidence type="ECO:0000313" key="5">
    <source>
        <dbReference type="Proteomes" id="UP000226442"/>
    </source>
</evidence>
<evidence type="ECO:0000256" key="2">
    <source>
        <dbReference type="PROSITE-ProRule" id="PRU00169"/>
    </source>
</evidence>
<dbReference type="Proteomes" id="UP000226442">
    <property type="component" value="Unassembled WGS sequence"/>
</dbReference>
<dbReference type="SMART" id="SM00448">
    <property type="entry name" value="REC"/>
    <property type="match status" value="1"/>
</dbReference>
<evidence type="ECO:0000313" key="4">
    <source>
        <dbReference type="EMBL" id="PHX56056.1"/>
    </source>
</evidence>
<evidence type="ECO:0000259" key="3">
    <source>
        <dbReference type="PROSITE" id="PS50110"/>
    </source>
</evidence>
<dbReference type="EMBL" id="NXIB02000032">
    <property type="protein sequence ID" value="PHX56056.1"/>
    <property type="molecule type" value="Genomic_DNA"/>
</dbReference>